<sequence length="57" mass="6265">MGDCLCVYENNPNEAMTTREANVHGIVQIQTVRNAVHENTLSAPRLITDADVAHFLA</sequence>
<dbReference type="RefSeq" id="WP_177199811.1">
    <property type="nucleotide sequence ID" value="NZ_FOLE01000001.1"/>
</dbReference>
<gene>
    <name evidence="1" type="ORF">SAMN05421780_101412</name>
</gene>
<evidence type="ECO:0000313" key="1">
    <source>
        <dbReference type="EMBL" id="SFB77339.1"/>
    </source>
</evidence>
<dbReference type="EMBL" id="FOLE01000001">
    <property type="protein sequence ID" value="SFB77339.1"/>
    <property type="molecule type" value="Genomic_DNA"/>
</dbReference>
<reference evidence="1 2" key="1">
    <citation type="submission" date="2016-10" db="EMBL/GenBank/DDBJ databases">
        <authorList>
            <person name="de Groot N.N."/>
        </authorList>
    </citation>
    <scope>NUCLEOTIDE SEQUENCE [LARGE SCALE GENOMIC DNA]</scope>
    <source>
        <strain evidence="1 2">DSM 6793</strain>
    </source>
</reference>
<dbReference type="AlphaFoldDB" id="A0A1I1DQQ4"/>
<evidence type="ECO:0000313" key="2">
    <source>
        <dbReference type="Proteomes" id="UP000199514"/>
    </source>
</evidence>
<name>A0A1I1DQQ4_9BACT</name>
<protein>
    <submittedName>
        <fullName evidence="1">Uncharacterized protein</fullName>
    </submittedName>
</protein>
<dbReference type="Proteomes" id="UP000199514">
    <property type="component" value="Unassembled WGS sequence"/>
</dbReference>
<proteinExistence type="predicted"/>
<keyword evidence="2" id="KW-1185">Reference proteome</keyword>
<organism evidence="1 2">
    <name type="scientific">Flexibacter flexilis DSM 6793</name>
    <dbReference type="NCBI Taxonomy" id="927664"/>
    <lineage>
        <taxon>Bacteria</taxon>
        <taxon>Pseudomonadati</taxon>
        <taxon>Bacteroidota</taxon>
        <taxon>Cytophagia</taxon>
        <taxon>Cytophagales</taxon>
        <taxon>Flexibacteraceae</taxon>
        <taxon>Flexibacter</taxon>
    </lineage>
</organism>
<accession>A0A1I1DQQ4</accession>